<evidence type="ECO:0000313" key="3">
    <source>
        <dbReference type="Proteomes" id="UP000694521"/>
    </source>
</evidence>
<sequence length="66" mass="7252">MKEEYEHNVTFHSVLHSEQPSRDDRSATGPNTAYGLGARSSPPKEGGESVSKGRKQLPPQCREAID</sequence>
<protein>
    <submittedName>
        <fullName evidence="2">Uncharacterized protein</fullName>
    </submittedName>
</protein>
<accession>A0A8B9IPU9</accession>
<dbReference type="AlphaFoldDB" id="A0A8B9IPU9"/>
<reference evidence="2" key="1">
    <citation type="submission" date="2025-08" db="UniProtKB">
        <authorList>
            <consortium name="Ensembl"/>
        </authorList>
    </citation>
    <scope>IDENTIFICATION</scope>
</reference>
<name>A0A8B9IPU9_ANSCY</name>
<evidence type="ECO:0000256" key="1">
    <source>
        <dbReference type="SAM" id="MobiDB-lite"/>
    </source>
</evidence>
<dbReference type="Ensembl" id="ENSACDT00005028944.1">
    <property type="protein sequence ID" value="ENSACDP00005024209.1"/>
    <property type="gene ID" value="ENSACDG00005017581.1"/>
</dbReference>
<organism evidence="2 3">
    <name type="scientific">Anser cygnoides</name>
    <name type="common">Swan goose</name>
    <dbReference type="NCBI Taxonomy" id="8845"/>
    <lineage>
        <taxon>Eukaryota</taxon>
        <taxon>Metazoa</taxon>
        <taxon>Chordata</taxon>
        <taxon>Craniata</taxon>
        <taxon>Vertebrata</taxon>
        <taxon>Euteleostomi</taxon>
        <taxon>Archelosauria</taxon>
        <taxon>Archosauria</taxon>
        <taxon>Dinosauria</taxon>
        <taxon>Saurischia</taxon>
        <taxon>Theropoda</taxon>
        <taxon>Coelurosauria</taxon>
        <taxon>Aves</taxon>
        <taxon>Neognathae</taxon>
        <taxon>Galloanserae</taxon>
        <taxon>Anseriformes</taxon>
        <taxon>Anatidae</taxon>
        <taxon>Anserinae</taxon>
        <taxon>Anser</taxon>
    </lineage>
</organism>
<feature type="region of interest" description="Disordered" evidence="1">
    <location>
        <begin position="1"/>
        <end position="66"/>
    </location>
</feature>
<reference evidence="2" key="2">
    <citation type="submission" date="2025-09" db="UniProtKB">
        <authorList>
            <consortium name="Ensembl"/>
        </authorList>
    </citation>
    <scope>IDENTIFICATION</scope>
</reference>
<dbReference type="Proteomes" id="UP000694521">
    <property type="component" value="Unplaced"/>
</dbReference>
<evidence type="ECO:0000313" key="2">
    <source>
        <dbReference type="Ensembl" id="ENSACDP00005024209.1"/>
    </source>
</evidence>
<proteinExistence type="predicted"/>
<keyword evidence="3" id="KW-1185">Reference proteome</keyword>